<dbReference type="Gene3D" id="3.40.50.720">
    <property type="entry name" value="NAD(P)-binding Rossmann-like Domain"/>
    <property type="match status" value="1"/>
</dbReference>
<sequence length="283" mass="31484">MIAITGANGNLGRATVSFLFDRTVPRNIVAVVRDASKVQDYAEAGIQVRVADYNDPASMRRAFGDVEKVLQISTSSYGEQAMREEQNVVRAAKEQDVKHIVYTSILKPGDHVHFLAGRVCGNTERLIKNSGMHYTIFRNSMYFELIPFLIGSALKDGQVYYPGGRGKVSYISMPDIAEALANVLTGGNHRNVAYNITGSEAYGFDDIAGMLHSEKGIKARYIDVPAKAYHTELLKFGMSGQEADFHISMANSVKAHEFSQTDDVIEKLLQRRRRTLPEFIRTI</sequence>
<evidence type="ECO:0000313" key="3">
    <source>
        <dbReference type="Proteomes" id="UP000279089"/>
    </source>
</evidence>
<feature type="domain" description="NAD(P)-binding" evidence="1">
    <location>
        <begin position="6"/>
        <end position="185"/>
    </location>
</feature>
<comment type="caution">
    <text evidence="2">The sequence shown here is derived from an EMBL/GenBank/DDBJ whole genome shotgun (WGS) entry which is preliminary data.</text>
</comment>
<accession>A0A3N4MMP6</accession>
<organism evidence="2 3">
    <name type="scientific">Chitinophaga barathri</name>
    <dbReference type="NCBI Taxonomy" id="1647451"/>
    <lineage>
        <taxon>Bacteria</taxon>
        <taxon>Pseudomonadati</taxon>
        <taxon>Bacteroidota</taxon>
        <taxon>Chitinophagia</taxon>
        <taxon>Chitinophagales</taxon>
        <taxon>Chitinophagaceae</taxon>
        <taxon>Chitinophaga</taxon>
    </lineage>
</organism>
<dbReference type="InterPro" id="IPR052718">
    <property type="entry name" value="NmrA-type_oxidoreductase"/>
</dbReference>
<dbReference type="EMBL" id="RMBX01000006">
    <property type="protein sequence ID" value="RPD40879.1"/>
    <property type="molecule type" value="Genomic_DNA"/>
</dbReference>
<dbReference type="Gene3D" id="3.90.25.10">
    <property type="entry name" value="UDP-galactose 4-epimerase, domain 1"/>
    <property type="match status" value="1"/>
</dbReference>
<protein>
    <submittedName>
        <fullName evidence="2">NAD-dependent epimerase/dehydratase family protein</fullName>
    </submittedName>
</protein>
<dbReference type="Pfam" id="PF13460">
    <property type="entry name" value="NAD_binding_10"/>
    <property type="match status" value="1"/>
</dbReference>
<evidence type="ECO:0000259" key="1">
    <source>
        <dbReference type="Pfam" id="PF13460"/>
    </source>
</evidence>
<keyword evidence="3" id="KW-1185">Reference proteome</keyword>
<proteinExistence type="predicted"/>
<dbReference type="SUPFAM" id="SSF51735">
    <property type="entry name" value="NAD(P)-binding Rossmann-fold domains"/>
    <property type="match status" value="1"/>
</dbReference>
<dbReference type="AlphaFoldDB" id="A0A3N4MMP6"/>
<dbReference type="InterPro" id="IPR036291">
    <property type="entry name" value="NAD(P)-bd_dom_sf"/>
</dbReference>
<gene>
    <name evidence="2" type="ORF">EG028_12735</name>
</gene>
<dbReference type="Proteomes" id="UP000279089">
    <property type="component" value="Unassembled WGS sequence"/>
</dbReference>
<dbReference type="OrthoDB" id="9780595at2"/>
<evidence type="ECO:0000313" key="2">
    <source>
        <dbReference type="EMBL" id="RPD40879.1"/>
    </source>
</evidence>
<dbReference type="PANTHER" id="PTHR47129:SF1">
    <property type="entry name" value="NMRA-LIKE DOMAIN-CONTAINING PROTEIN"/>
    <property type="match status" value="1"/>
</dbReference>
<name>A0A3N4MMP6_9BACT</name>
<dbReference type="PANTHER" id="PTHR47129">
    <property type="entry name" value="QUINONE OXIDOREDUCTASE 2"/>
    <property type="match status" value="1"/>
</dbReference>
<reference evidence="3" key="1">
    <citation type="submission" date="2018-11" db="EMBL/GenBank/DDBJ databases">
        <title>Chitinophaga lutea sp.nov., isolate from arsenic contaminated soil.</title>
        <authorList>
            <person name="Zong Y."/>
        </authorList>
    </citation>
    <scope>NUCLEOTIDE SEQUENCE [LARGE SCALE GENOMIC DNA]</scope>
    <source>
        <strain evidence="3">YLT18</strain>
    </source>
</reference>
<dbReference type="InterPro" id="IPR016040">
    <property type="entry name" value="NAD(P)-bd_dom"/>
</dbReference>
<dbReference type="RefSeq" id="WP_120516814.1">
    <property type="nucleotide sequence ID" value="NZ_QXZY01000007.1"/>
</dbReference>